<dbReference type="SUPFAM" id="SSF54814">
    <property type="entry name" value="Prokaryotic type KH domain (KH-domain type II)"/>
    <property type="match status" value="1"/>
</dbReference>
<feature type="domain" description="KH type-2" evidence="9">
    <location>
        <begin position="202"/>
        <end position="278"/>
    </location>
</feature>
<feature type="region of interest" description="G2" evidence="7">
    <location>
        <begin position="38"/>
        <end position="42"/>
    </location>
</feature>
<comment type="subunit">
    <text evidence="6">Monomer.</text>
</comment>
<evidence type="ECO:0000256" key="2">
    <source>
        <dbReference type="ARBA" id="ARBA00020484"/>
    </source>
</evidence>
<dbReference type="Gene3D" id="3.30.300.20">
    <property type="match status" value="1"/>
</dbReference>
<dbReference type="Pfam" id="PF01926">
    <property type="entry name" value="MMR_HSR1"/>
    <property type="match status" value="1"/>
</dbReference>
<dbReference type="InterPro" id="IPR005662">
    <property type="entry name" value="GTPase_Era-like"/>
</dbReference>
<dbReference type="InterPro" id="IPR004044">
    <property type="entry name" value="KH_dom_type_2"/>
</dbReference>
<name>A0ABU0E865_9FIRM</name>
<comment type="function">
    <text evidence="6">An essential GTPase that binds both GDP and GTP, with rapid nucleotide exchange. Plays a role in 16S rRNA processing and 30S ribosomal subunit biogenesis and possibly also in cell cycle regulation and energy metabolism.</text>
</comment>
<keyword evidence="6" id="KW-0690">Ribosome biogenesis</keyword>
<dbReference type="PROSITE" id="PS50823">
    <property type="entry name" value="KH_TYPE_2"/>
    <property type="match status" value="1"/>
</dbReference>
<evidence type="ECO:0000259" key="9">
    <source>
        <dbReference type="PROSITE" id="PS50823"/>
    </source>
</evidence>
<evidence type="ECO:0000256" key="3">
    <source>
        <dbReference type="ARBA" id="ARBA00022741"/>
    </source>
</evidence>
<comment type="caution">
    <text evidence="11">The sequence shown here is derived from an EMBL/GenBank/DDBJ whole genome shotgun (WGS) entry which is preliminary data.</text>
</comment>
<feature type="region of interest" description="G5" evidence="7">
    <location>
        <begin position="150"/>
        <end position="152"/>
    </location>
</feature>
<dbReference type="NCBIfam" id="TIGR00231">
    <property type="entry name" value="small_GTP"/>
    <property type="match status" value="1"/>
</dbReference>
<dbReference type="InterPro" id="IPR006073">
    <property type="entry name" value="GTP-bd"/>
</dbReference>
<feature type="region of interest" description="G3" evidence="7">
    <location>
        <begin position="59"/>
        <end position="62"/>
    </location>
</feature>
<keyword evidence="12" id="KW-1185">Reference proteome</keyword>
<evidence type="ECO:0000256" key="6">
    <source>
        <dbReference type="HAMAP-Rule" id="MF_00367"/>
    </source>
</evidence>
<evidence type="ECO:0000256" key="8">
    <source>
        <dbReference type="RuleBase" id="RU003761"/>
    </source>
</evidence>
<evidence type="ECO:0000313" key="12">
    <source>
        <dbReference type="Proteomes" id="UP001230220"/>
    </source>
</evidence>
<feature type="region of interest" description="G4" evidence="7">
    <location>
        <begin position="121"/>
        <end position="124"/>
    </location>
</feature>
<dbReference type="NCBIfam" id="NF000908">
    <property type="entry name" value="PRK00089.1"/>
    <property type="match status" value="1"/>
</dbReference>
<keyword evidence="4 6" id="KW-0694">RNA-binding</keyword>
<dbReference type="PRINTS" id="PR00326">
    <property type="entry name" value="GTP1OBG"/>
</dbReference>
<sequence>MSFKSGFVAIIGRPNSGKSTLLNTLMHTKLAITSDKPQTTRNNILGILNQEDYQIVFVDTPGVHKPKTALGKSMNKGVYSSMQDADVIYLVIDATKPFGRGDEFLMERIRNTDTNVFLVVNKVDLLSKEELLETLIKWQNQFEFKEIIPISALQDNNIDELLNTTISYLEEGVQFYPTDMLSDRSEDFRIKEIIREKVLYYTRQEIPHGVAVVVETKDESDTWVDIQALIIVERKSQKGILIGKQATMIKNIRLAAQRDLKQLLGKKVTLELYVRIEENWRNKENKLSELGYKEYDNE</sequence>
<dbReference type="PANTHER" id="PTHR42698:SF1">
    <property type="entry name" value="GTPASE ERA, MITOCHONDRIAL"/>
    <property type="match status" value="1"/>
</dbReference>
<feature type="binding site" evidence="6">
    <location>
        <begin position="12"/>
        <end position="19"/>
    </location>
    <ligand>
        <name>GTP</name>
        <dbReference type="ChEBI" id="CHEBI:37565"/>
    </ligand>
</feature>
<evidence type="ECO:0000313" key="11">
    <source>
        <dbReference type="EMBL" id="MDQ0362901.1"/>
    </source>
</evidence>
<gene>
    <name evidence="6" type="primary">era</name>
    <name evidence="11" type="ORF">J2S15_003662</name>
</gene>
<feature type="binding site" evidence="6">
    <location>
        <begin position="121"/>
        <end position="124"/>
    </location>
    <ligand>
        <name>GTP</name>
        <dbReference type="ChEBI" id="CHEBI:37565"/>
    </ligand>
</feature>
<comment type="similarity">
    <text evidence="1 6 7 8">Belongs to the TRAFAC class TrmE-Era-EngA-EngB-Septin-like GTPase superfamily. Era GTPase family.</text>
</comment>
<dbReference type="Pfam" id="PF07650">
    <property type="entry name" value="KH_2"/>
    <property type="match status" value="1"/>
</dbReference>
<accession>A0ABU0E865</accession>
<evidence type="ECO:0000259" key="10">
    <source>
        <dbReference type="PROSITE" id="PS51713"/>
    </source>
</evidence>
<evidence type="ECO:0000256" key="4">
    <source>
        <dbReference type="ARBA" id="ARBA00022884"/>
    </source>
</evidence>
<dbReference type="EMBL" id="JAUSUR010000008">
    <property type="protein sequence ID" value="MDQ0362901.1"/>
    <property type="molecule type" value="Genomic_DNA"/>
</dbReference>
<keyword evidence="5 6" id="KW-0342">GTP-binding</keyword>
<dbReference type="InterPro" id="IPR015946">
    <property type="entry name" value="KH_dom-like_a/b"/>
</dbReference>
<dbReference type="PROSITE" id="PS51713">
    <property type="entry name" value="G_ERA"/>
    <property type="match status" value="1"/>
</dbReference>
<feature type="binding site" evidence="6">
    <location>
        <begin position="59"/>
        <end position="63"/>
    </location>
    <ligand>
        <name>GTP</name>
        <dbReference type="ChEBI" id="CHEBI:37565"/>
    </ligand>
</feature>
<dbReference type="InterPro" id="IPR009019">
    <property type="entry name" value="KH_sf_prok-type"/>
</dbReference>
<feature type="domain" description="Era-type G" evidence="10">
    <location>
        <begin position="4"/>
        <end position="171"/>
    </location>
</feature>
<dbReference type="InterPro" id="IPR030388">
    <property type="entry name" value="G_ERA_dom"/>
</dbReference>
<dbReference type="Gene3D" id="3.40.50.300">
    <property type="entry name" value="P-loop containing nucleotide triphosphate hydrolases"/>
    <property type="match status" value="1"/>
</dbReference>
<dbReference type="InterPro" id="IPR027417">
    <property type="entry name" value="P-loop_NTPase"/>
</dbReference>
<keyword evidence="6" id="KW-0963">Cytoplasm</keyword>
<dbReference type="HAMAP" id="MF_00367">
    <property type="entry name" value="GTPase_Era"/>
    <property type="match status" value="1"/>
</dbReference>
<dbReference type="NCBIfam" id="TIGR00436">
    <property type="entry name" value="era"/>
    <property type="match status" value="1"/>
</dbReference>
<keyword evidence="6" id="KW-0472">Membrane</keyword>
<dbReference type="CDD" id="cd22534">
    <property type="entry name" value="KH-II_Era"/>
    <property type="match status" value="1"/>
</dbReference>
<organism evidence="11 12">
    <name type="scientific">Breznakia pachnodae</name>
    <dbReference type="NCBI Taxonomy" id="265178"/>
    <lineage>
        <taxon>Bacteria</taxon>
        <taxon>Bacillati</taxon>
        <taxon>Bacillota</taxon>
        <taxon>Erysipelotrichia</taxon>
        <taxon>Erysipelotrichales</taxon>
        <taxon>Erysipelotrichaceae</taxon>
        <taxon>Breznakia</taxon>
    </lineage>
</organism>
<comment type="subcellular location">
    <subcellularLocation>
        <location evidence="6">Cytoplasm</location>
    </subcellularLocation>
    <subcellularLocation>
        <location evidence="6">Cell membrane</location>
        <topology evidence="6">Peripheral membrane protein</topology>
    </subcellularLocation>
</comment>
<dbReference type="Proteomes" id="UP001230220">
    <property type="component" value="Unassembled WGS sequence"/>
</dbReference>
<dbReference type="RefSeq" id="WP_307411110.1">
    <property type="nucleotide sequence ID" value="NZ_JAUSUR010000008.1"/>
</dbReference>
<evidence type="ECO:0000256" key="7">
    <source>
        <dbReference type="PROSITE-ProRule" id="PRU01050"/>
    </source>
</evidence>
<dbReference type="PANTHER" id="PTHR42698">
    <property type="entry name" value="GTPASE ERA"/>
    <property type="match status" value="1"/>
</dbReference>
<keyword evidence="6" id="KW-1003">Cell membrane</keyword>
<proteinExistence type="inferred from homology"/>
<keyword evidence="6" id="KW-0699">rRNA-binding</keyword>
<dbReference type="SUPFAM" id="SSF52540">
    <property type="entry name" value="P-loop containing nucleoside triphosphate hydrolases"/>
    <property type="match status" value="1"/>
</dbReference>
<evidence type="ECO:0000256" key="1">
    <source>
        <dbReference type="ARBA" id="ARBA00007921"/>
    </source>
</evidence>
<evidence type="ECO:0000256" key="5">
    <source>
        <dbReference type="ARBA" id="ARBA00023134"/>
    </source>
</evidence>
<keyword evidence="3 6" id="KW-0547">Nucleotide-binding</keyword>
<protein>
    <recommendedName>
        <fullName evidence="2 6">GTPase Era</fullName>
    </recommendedName>
</protein>
<reference evidence="11 12" key="1">
    <citation type="submission" date="2023-07" db="EMBL/GenBank/DDBJ databases">
        <title>Genomic Encyclopedia of Type Strains, Phase IV (KMG-IV): sequencing the most valuable type-strain genomes for metagenomic binning, comparative biology and taxonomic classification.</title>
        <authorList>
            <person name="Goeker M."/>
        </authorList>
    </citation>
    <scope>NUCLEOTIDE SEQUENCE [LARGE SCALE GENOMIC DNA]</scope>
    <source>
        <strain evidence="11 12">DSM 16784</strain>
    </source>
</reference>
<feature type="region of interest" description="G1" evidence="7">
    <location>
        <begin position="12"/>
        <end position="19"/>
    </location>
</feature>
<dbReference type="CDD" id="cd04163">
    <property type="entry name" value="Era"/>
    <property type="match status" value="1"/>
</dbReference>
<dbReference type="InterPro" id="IPR005225">
    <property type="entry name" value="Small_GTP-bd"/>
</dbReference>